<name>A0A379AFZ1_ENTAG</name>
<dbReference type="Proteomes" id="UP000254640">
    <property type="component" value="Unassembled WGS sequence"/>
</dbReference>
<dbReference type="EMBL" id="UGSO01000001">
    <property type="protein sequence ID" value="SUB16824.1"/>
    <property type="molecule type" value="Genomic_DNA"/>
</dbReference>
<evidence type="ECO:0000313" key="1">
    <source>
        <dbReference type="EMBL" id="SUB16824.1"/>
    </source>
</evidence>
<dbReference type="GeneID" id="66825916"/>
<accession>A0A379AFZ1</accession>
<dbReference type="RefSeq" id="WP_022625658.1">
    <property type="nucleotide sequence ID" value="NZ_ADWZ01000001.1"/>
</dbReference>
<proteinExistence type="predicted"/>
<reference evidence="1 2" key="1">
    <citation type="submission" date="2018-06" db="EMBL/GenBank/DDBJ databases">
        <authorList>
            <consortium name="Pathogen Informatics"/>
            <person name="Doyle S."/>
        </authorList>
    </citation>
    <scope>NUCLEOTIDE SEQUENCE [LARGE SCALE GENOMIC DNA]</scope>
    <source>
        <strain evidence="1 2">NCTC9381</strain>
    </source>
</reference>
<evidence type="ECO:0000313" key="2">
    <source>
        <dbReference type="Proteomes" id="UP000254640"/>
    </source>
</evidence>
<gene>
    <name evidence="1" type="ORF">NCTC9381_02740</name>
</gene>
<keyword evidence="2" id="KW-1185">Reference proteome</keyword>
<organism evidence="1 2">
    <name type="scientific">Enterobacter agglomerans</name>
    <name type="common">Erwinia herbicola</name>
    <name type="synonym">Pantoea agglomerans</name>
    <dbReference type="NCBI Taxonomy" id="549"/>
    <lineage>
        <taxon>Bacteria</taxon>
        <taxon>Pseudomonadati</taxon>
        <taxon>Pseudomonadota</taxon>
        <taxon>Gammaproteobacteria</taxon>
        <taxon>Enterobacterales</taxon>
        <taxon>Erwiniaceae</taxon>
        <taxon>Pantoea</taxon>
        <taxon>Pantoea agglomerans group</taxon>
    </lineage>
</organism>
<protein>
    <submittedName>
        <fullName evidence="1">Uncharacterized protein</fullName>
    </submittedName>
</protein>
<dbReference type="AlphaFoldDB" id="A0A379AFZ1"/>
<sequence length="47" mass="5343">MYSKHDISTLKKMTVAERKAEAMRQLKESFDLAERSGTVRSREAKAG</sequence>